<feature type="region of interest" description="Disordered" evidence="2">
    <location>
        <begin position="745"/>
        <end position="784"/>
    </location>
</feature>
<dbReference type="Pfam" id="PF19031">
    <property type="entry name" value="Intu_longin_1"/>
    <property type="match status" value="1"/>
</dbReference>
<feature type="compositionally biased region" description="Basic and acidic residues" evidence="2">
    <location>
        <begin position="55"/>
        <end position="65"/>
    </location>
</feature>
<dbReference type="GO" id="GO:0035658">
    <property type="term" value="C:Mon1-Ccz1 complex"/>
    <property type="evidence" value="ECO:0007669"/>
    <property type="project" value="InterPro"/>
</dbReference>
<feature type="region of interest" description="Disordered" evidence="2">
    <location>
        <begin position="543"/>
        <end position="587"/>
    </location>
</feature>
<evidence type="ECO:0000313" key="4">
    <source>
        <dbReference type="EMBL" id="ROT34624.1"/>
    </source>
</evidence>
<dbReference type="PANTHER" id="PTHR13056">
    <property type="entry name" value="VACUOLAR FUSION PROTEIN CCZ1 HOMOLOG-RELATED"/>
    <property type="match status" value="1"/>
</dbReference>
<feature type="region of interest" description="Disordered" evidence="2">
    <location>
        <begin position="454"/>
        <end position="478"/>
    </location>
</feature>
<dbReference type="InterPro" id="IPR013176">
    <property type="entry name" value="Ccz1"/>
</dbReference>
<feature type="compositionally biased region" description="Polar residues" evidence="2">
    <location>
        <begin position="565"/>
        <end position="585"/>
    </location>
</feature>
<feature type="compositionally biased region" description="Low complexity" evidence="2">
    <location>
        <begin position="454"/>
        <end position="469"/>
    </location>
</feature>
<feature type="domain" description="CCZ1/INTU/HSP4 first Longin" evidence="3">
    <location>
        <begin position="14"/>
        <end position="118"/>
    </location>
</feature>
<sequence>MASPGDIVPARLGFFAIFNPSLGETDETIDDQIVYYASVNTQSQRLRRRHRSRGKPTEHIPQEERNERLRQIGLAQGMIEFSRSFSGGVAVDAIDTEKARVILHEIEPGWWILASIDLTRVPLPPKLATGRTGGPAQEVVEYSSREIKPAALLRQDLLRAHSVFLLHHDSSLSSLFRRSRRSRFVTILSRYWDLFLSTWSVMLHGNPTRNVFNGINVAASGELGIGVGEEERGSGEREVLEGLIGRVEGLVDLVVSRFGSRDSEMDDDATASDAAAKGRWLGTGQEPGADDGAIFLGTGALSRESLRHVTHWMEDIYIWGEHAYGVSDSPTSTRPSRRAKKSRSRQGAPHLPDDALAKPSSVLLSDGTGAFTNATSILTPTETATATIAERRGQNIGSMGAPTAAESHGLPGNDALRNQSSEAADGHLDKLMNYMKLGYGTYWAVGNKSGESSAQAQSASQTGAATTSQRPTQKSKVVEVADDTTGYYLIGLIGRVEEGVGVGADVEEDRGSDESEGNSRTMVRTLHVELEEEAMKVAERDVVREPGTSTSTTTSVATPVATTPGQEATTVSGQTATSGSVSEKQGQNERRKVRVVVYVNRPFIFTFLFRLHTDSLAWDSLYRSLHYQLAPLRRPLLMSTQYRPERPDVGPAGASIREIVWDPVAMTVHSTIPNIPDSTQPPPASSEAGAAEPLWSRAEAMNTHMQLLNIYGSTRNEATELERTCKTNRGWWVVWTRILARPPLSPRSAAGSESQGHALSSSSSDAGTSTTEDGGKEASSPASSGRSVRKEIFLIRKASDHAGAWGRGFSGAYLYSETGGGWSDGSSRLVGQGIGVDTRRYIEGLLSLHV</sequence>
<reference evidence="4 5" key="1">
    <citation type="journal article" date="2018" name="Mol. Ecol.">
        <title>The obligate alkalophilic soda-lake fungus Sodiomyces alkalinus has shifted to a protein diet.</title>
        <authorList>
            <person name="Grum-Grzhimaylo A.A."/>
            <person name="Falkoski D.L."/>
            <person name="van den Heuvel J."/>
            <person name="Valero-Jimenez C.A."/>
            <person name="Min B."/>
            <person name="Choi I.G."/>
            <person name="Lipzen A."/>
            <person name="Daum C.G."/>
            <person name="Aanen D.K."/>
            <person name="Tsang A."/>
            <person name="Henrissat B."/>
            <person name="Bilanenko E.N."/>
            <person name="de Vries R.P."/>
            <person name="van Kan J.A.L."/>
            <person name="Grigoriev I.V."/>
            <person name="Debets A.J.M."/>
        </authorList>
    </citation>
    <scope>NUCLEOTIDE SEQUENCE [LARGE SCALE GENOMIC DNA]</scope>
    <source>
        <strain evidence="4 5">F11</strain>
    </source>
</reference>
<feature type="compositionally biased region" description="Low complexity" evidence="2">
    <location>
        <begin position="548"/>
        <end position="564"/>
    </location>
</feature>
<comment type="similarity">
    <text evidence="1">Belongs to the CCZ1 family.</text>
</comment>
<dbReference type="RefSeq" id="XP_028462430.1">
    <property type="nucleotide sequence ID" value="XM_028609368.1"/>
</dbReference>
<evidence type="ECO:0000313" key="5">
    <source>
        <dbReference type="Proteomes" id="UP000272025"/>
    </source>
</evidence>
<organism evidence="4 5">
    <name type="scientific">Sodiomyces alkalinus (strain CBS 110278 / VKM F-3762 / F11)</name>
    <name type="common">Alkaliphilic filamentous fungus</name>
    <dbReference type="NCBI Taxonomy" id="1314773"/>
    <lineage>
        <taxon>Eukaryota</taxon>
        <taxon>Fungi</taxon>
        <taxon>Dikarya</taxon>
        <taxon>Ascomycota</taxon>
        <taxon>Pezizomycotina</taxon>
        <taxon>Sordariomycetes</taxon>
        <taxon>Hypocreomycetidae</taxon>
        <taxon>Glomerellales</taxon>
        <taxon>Plectosphaerellaceae</taxon>
        <taxon>Sodiomyces</taxon>
    </lineage>
</organism>
<proteinExistence type="inferred from homology"/>
<feature type="region of interest" description="Disordered" evidence="2">
    <location>
        <begin position="45"/>
        <end position="65"/>
    </location>
</feature>
<evidence type="ECO:0000256" key="1">
    <source>
        <dbReference type="ARBA" id="ARBA00005352"/>
    </source>
</evidence>
<keyword evidence="5" id="KW-1185">Reference proteome</keyword>
<name>A0A3N2PJR6_SODAK</name>
<gene>
    <name evidence="4" type="ORF">SODALDRAFT_318045</name>
</gene>
<evidence type="ECO:0000259" key="3">
    <source>
        <dbReference type="Pfam" id="PF19031"/>
    </source>
</evidence>
<dbReference type="STRING" id="1314773.A0A3N2PJR6"/>
<dbReference type="PANTHER" id="PTHR13056:SF0">
    <property type="entry name" value="VACUOLAR FUSION PROTEIN CCZ1 HOMOLOG-RELATED"/>
    <property type="match status" value="1"/>
</dbReference>
<dbReference type="InterPro" id="IPR043987">
    <property type="entry name" value="CCZ1/INTU/HSP4_longin_1"/>
</dbReference>
<dbReference type="Proteomes" id="UP000272025">
    <property type="component" value="Unassembled WGS sequence"/>
</dbReference>
<dbReference type="EMBL" id="ML119066">
    <property type="protein sequence ID" value="ROT34624.1"/>
    <property type="molecule type" value="Genomic_DNA"/>
</dbReference>
<dbReference type="AlphaFoldDB" id="A0A3N2PJR6"/>
<evidence type="ECO:0000256" key="2">
    <source>
        <dbReference type="SAM" id="MobiDB-lite"/>
    </source>
</evidence>
<dbReference type="OrthoDB" id="240546at2759"/>
<protein>
    <recommendedName>
        <fullName evidence="3">CCZ1/INTU/HSP4 first Longin domain-containing protein</fullName>
    </recommendedName>
</protein>
<feature type="compositionally biased region" description="Basic residues" evidence="2">
    <location>
        <begin position="335"/>
        <end position="344"/>
    </location>
</feature>
<accession>A0A3N2PJR6</accession>
<feature type="compositionally biased region" description="Basic residues" evidence="2">
    <location>
        <begin position="45"/>
        <end position="54"/>
    </location>
</feature>
<feature type="region of interest" description="Disordered" evidence="2">
    <location>
        <begin position="324"/>
        <end position="359"/>
    </location>
</feature>
<dbReference type="GO" id="GO:0016192">
    <property type="term" value="P:vesicle-mediated transport"/>
    <property type="evidence" value="ECO:0007669"/>
    <property type="project" value="InterPro"/>
</dbReference>
<feature type="compositionally biased region" description="Low complexity" evidence="2">
    <location>
        <begin position="751"/>
        <end position="772"/>
    </location>
</feature>
<dbReference type="GeneID" id="39577846"/>